<evidence type="ECO:0000256" key="2">
    <source>
        <dbReference type="ARBA" id="ARBA00022741"/>
    </source>
</evidence>
<name>A0A9R1X645_LACSA</name>
<dbReference type="InterPro" id="IPR014729">
    <property type="entry name" value="Rossmann-like_a/b/a_fold"/>
</dbReference>
<feature type="domain" description="Methionyl/Leucyl tRNA synthetase" evidence="6">
    <location>
        <begin position="15"/>
        <end position="65"/>
    </location>
</feature>
<dbReference type="InterPro" id="IPR023458">
    <property type="entry name" value="Met-tRNA_ligase_1"/>
</dbReference>
<keyword evidence="1" id="KW-0436">Ligase</keyword>
<dbReference type="AlphaFoldDB" id="A0A9R1X645"/>
<gene>
    <name evidence="7" type="ORF">LSAT_V11C600301560</name>
</gene>
<evidence type="ECO:0000256" key="5">
    <source>
        <dbReference type="ARBA" id="ARBA00023146"/>
    </source>
</evidence>
<keyword evidence="3" id="KW-0067">ATP-binding</keyword>
<evidence type="ECO:0000256" key="1">
    <source>
        <dbReference type="ARBA" id="ARBA00022598"/>
    </source>
</evidence>
<reference evidence="7 8" key="1">
    <citation type="journal article" date="2017" name="Nat. Commun.">
        <title>Genome assembly with in vitro proximity ligation data and whole-genome triplication in lettuce.</title>
        <authorList>
            <person name="Reyes-Chin-Wo S."/>
            <person name="Wang Z."/>
            <person name="Yang X."/>
            <person name="Kozik A."/>
            <person name="Arikit S."/>
            <person name="Song C."/>
            <person name="Xia L."/>
            <person name="Froenicke L."/>
            <person name="Lavelle D.O."/>
            <person name="Truco M.J."/>
            <person name="Xia R."/>
            <person name="Zhu S."/>
            <person name="Xu C."/>
            <person name="Xu H."/>
            <person name="Xu X."/>
            <person name="Cox K."/>
            <person name="Korf I."/>
            <person name="Meyers B.C."/>
            <person name="Michelmore R.W."/>
        </authorList>
    </citation>
    <scope>NUCLEOTIDE SEQUENCE [LARGE SCALE GENOMIC DNA]</scope>
    <source>
        <strain evidence="8">cv. Salinas</strain>
        <tissue evidence="7">Seedlings</tissue>
    </source>
</reference>
<organism evidence="7 8">
    <name type="scientific">Lactuca sativa</name>
    <name type="common">Garden lettuce</name>
    <dbReference type="NCBI Taxonomy" id="4236"/>
    <lineage>
        <taxon>Eukaryota</taxon>
        <taxon>Viridiplantae</taxon>
        <taxon>Streptophyta</taxon>
        <taxon>Embryophyta</taxon>
        <taxon>Tracheophyta</taxon>
        <taxon>Spermatophyta</taxon>
        <taxon>Magnoliopsida</taxon>
        <taxon>eudicotyledons</taxon>
        <taxon>Gunneridae</taxon>
        <taxon>Pentapetalae</taxon>
        <taxon>asterids</taxon>
        <taxon>campanulids</taxon>
        <taxon>Asterales</taxon>
        <taxon>Asteraceae</taxon>
        <taxon>Cichorioideae</taxon>
        <taxon>Cichorieae</taxon>
        <taxon>Lactucinae</taxon>
        <taxon>Lactuca</taxon>
    </lineage>
</organism>
<dbReference type="InterPro" id="IPR015413">
    <property type="entry name" value="Methionyl/Leucyl_tRNA_Synth"/>
</dbReference>
<evidence type="ECO:0000256" key="3">
    <source>
        <dbReference type="ARBA" id="ARBA00022840"/>
    </source>
</evidence>
<comment type="caution">
    <text evidence="7">The sequence shown here is derived from an EMBL/GenBank/DDBJ whole genome shotgun (WGS) entry which is preliminary data.</text>
</comment>
<dbReference type="GO" id="GO:0004825">
    <property type="term" value="F:methionine-tRNA ligase activity"/>
    <property type="evidence" value="ECO:0007669"/>
    <property type="project" value="InterPro"/>
</dbReference>
<proteinExistence type="predicted"/>
<dbReference type="GO" id="GO:0005524">
    <property type="term" value="F:ATP binding"/>
    <property type="evidence" value="ECO:0007669"/>
    <property type="project" value="UniProtKB-KW"/>
</dbReference>
<dbReference type="PANTHER" id="PTHR45765">
    <property type="entry name" value="METHIONINE--TRNA LIGASE"/>
    <property type="match status" value="1"/>
</dbReference>
<keyword evidence="4" id="KW-0648">Protein biosynthesis</keyword>
<protein>
    <recommendedName>
        <fullName evidence="6">Methionyl/Leucyl tRNA synthetase domain-containing protein</fullName>
    </recommendedName>
</protein>
<evidence type="ECO:0000313" key="8">
    <source>
        <dbReference type="Proteomes" id="UP000235145"/>
    </source>
</evidence>
<keyword evidence="5" id="KW-0030">Aminoacyl-tRNA synthetase</keyword>
<evidence type="ECO:0000259" key="6">
    <source>
        <dbReference type="Pfam" id="PF09334"/>
    </source>
</evidence>
<dbReference type="GO" id="GO:0006418">
    <property type="term" value="P:tRNA aminoacylation for protein translation"/>
    <property type="evidence" value="ECO:0007669"/>
    <property type="project" value="InterPro"/>
</dbReference>
<dbReference type="PANTHER" id="PTHR45765:SF1">
    <property type="entry name" value="METHIONINE--TRNA LIGASE, CYTOPLASMIC"/>
    <property type="match status" value="1"/>
</dbReference>
<dbReference type="SUPFAM" id="SSF52374">
    <property type="entry name" value="Nucleotidylyl transferase"/>
    <property type="match status" value="1"/>
</dbReference>
<dbReference type="Gene3D" id="3.40.50.620">
    <property type="entry name" value="HUPs"/>
    <property type="match status" value="1"/>
</dbReference>
<dbReference type="EMBL" id="NBSK02000006">
    <property type="protein sequence ID" value="KAJ0200064.1"/>
    <property type="molecule type" value="Genomic_DNA"/>
</dbReference>
<accession>A0A9R1X645</accession>
<evidence type="ECO:0000313" key="7">
    <source>
        <dbReference type="EMBL" id="KAJ0200064.1"/>
    </source>
</evidence>
<dbReference type="Pfam" id="PF09334">
    <property type="entry name" value="tRNA-synt_1g"/>
    <property type="match status" value="1"/>
</dbReference>
<keyword evidence="2" id="KW-0547">Nucleotide-binding</keyword>
<dbReference type="Proteomes" id="UP000235145">
    <property type="component" value="Unassembled WGS sequence"/>
</dbReference>
<sequence>MFLTLGISSDVSTVAGMLSVDVFARYYRLRGYNAIYIYGTNEYGTTTKTKASQKIALPKKYAIDIMRLTGMSIIDGVIASLIYIEDQIREDVAHVIQSLTSQGINVLYGVKPDEKSKFISQFQKNN</sequence>
<evidence type="ECO:0000256" key="4">
    <source>
        <dbReference type="ARBA" id="ARBA00022917"/>
    </source>
</evidence>
<keyword evidence="8" id="KW-1185">Reference proteome</keyword>